<keyword evidence="2" id="KW-1133">Transmembrane helix</keyword>
<organism evidence="3 4">
    <name type="scientific">Ignelater luminosus</name>
    <name type="common">Cucubano</name>
    <name type="synonym">Pyrophorus luminosus</name>
    <dbReference type="NCBI Taxonomy" id="2038154"/>
    <lineage>
        <taxon>Eukaryota</taxon>
        <taxon>Metazoa</taxon>
        <taxon>Ecdysozoa</taxon>
        <taxon>Arthropoda</taxon>
        <taxon>Hexapoda</taxon>
        <taxon>Insecta</taxon>
        <taxon>Pterygota</taxon>
        <taxon>Neoptera</taxon>
        <taxon>Endopterygota</taxon>
        <taxon>Coleoptera</taxon>
        <taxon>Polyphaga</taxon>
        <taxon>Elateriformia</taxon>
        <taxon>Elateroidea</taxon>
        <taxon>Elateridae</taxon>
        <taxon>Agrypninae</taxon>
        <taxon>Pyrophorini</taxon>
        <taxon>Ignelater</taxon>
    </lineage>
</organism>
<evidence type="ECO:0000256" key="1">
    <source>
        <dbReference type="SAM" id="MobiDB-lite"/>
    </source>
</evidence>
<dbReference type="EMBL" id="VTPC01090697">
    <property type="protein sequence ID" value="KAF2881819.1"/>
    <property type="molecule type" value="Genomic_DNA"/>
</dbReference>
<feature type="transmembrane region" description="Helical" evidence="2">
    <location>
        <begin position="12"/>
        <end position="34"/>
    </location>
</feature>
<evidence type="ECO:0000256" key="2">
    <source>
        <dbReference type="SAM" id="Phobius"/>
    </source>
</evidence>
<feature type="compositionally biased region" description="Basic and acidic residues" evidence="1">
    <location>
        <begin position="61"/>
        <end position="92"/>
    </location>
</feature>
<keyword evidence="4" id="KW-1185">Reference proteome</keyword>
<keyword evidence="2" id="KW-0812">Transmembrane</keyword>
<feature type="region of interest" description="Disordered" evidence="1">
    <location>
        <begin position="37"/>
        <end position="92"/>
    </location>
</feature>
<comment type="caution">
    <text evidence="3">The sequence shown here is derived from an EMBL/GenBank/DDBJ whole genome shotgun (WGS) entry which is preliminary data.</text>
</comment>
<dbReference type="Proteomes" id="UP000801492">
    <property type="component" value="Unassembled WGS sequence"/>
</dbReference>
<proteinExistence type="predicted"/>
<name>A0A8K0G125_IGNLU</name>
<keyword evidence="2" id="KW-0472">Membrane</keyword>
<evidence type="ECO:0000313" key="4">
    <source>
        <dbReference type="Proteomes" id="UP000801492"/>
    </source>
</evidence>
<reference evidence="3" key="1">
    <citation type="submission" date="2019-08" db="EMBL/GenBank/DDBJ databases">
        <title>The genome of the North American firefly Photinus pyralis.</title>
        <authorList>
            <consortium name="Photinus pyralis genome working group"/>
            <person name="Fallon T.R."/>
            <person name="Sander Lower S.E."/>
            <person name="Weng J.-K."/>
        </authorList>
    </citation>
    <scope>NUCLEOTIDE SEQUENCE</scope>
    <source>
        <strain evidence="3">TRF0915ILg1</strain>
        <tissue evidence="3">Whole body</tissue>
    </source>
</reference>
<feature type="compositionally biased region" description="Basic and acidic residues" evidence="1">
    <location>
        <begin position="42"/>
        <end position="53"/>
    </location>
</feature>
<sequence length="92" mass="10474">MHGYWGDFIFGYATALIFTLAFESPIIGIERFMFGGGRRPRDKPVIEDIKPECSRGAPPIDDVRTDRTSIDDTRIEDPRDKTSVDNIRTENP</sequence>
<dbReference type="AlphaFoldDB" id="A0A8K0G125"/>
<gene>
    <name evidence="3" type="ORF">ILUMI_24375</name>
</gene>
<evidence type="ECO:0000313" key="3">
    <source>
        <dbReference type="EMBL" id="KAF2881819.1"/>
    </source>
</evidence>
<accession>A0A8K0G125</accession>
<protein>
    <submittedName>
        <fullName evidence="3">Uncharacterized protein</fullName>
    </submittedName>
</protein>